<organism evidence="4 6">
    <name type="scientific">Bursaphelenchus xylophilus</name>
    <name type="common">Pinewood nematode worm</name>
    <name type="synonym">Aphelenchoides xylophilus</name>
    <dbReference type="NCBI Taxonomy" id="6326"/>
    <lineage>
        <taxon>Eukaryota</taxon>
        <taxon>Metazoa</taxon>
        <taxon>Ecdysozoa</taxon>
        <taxon>Nematoda</taxon>
        <taxon>Chromadorea</taxon>
        <taxon>Rhabditida</taxon>
        <taxon>Tylenchina</taxon>
        <taxon>Tylenchomorpha</taxon>
        <taxon>Aphelenchoidea</taxon>
        <taxon>Aphelenchoididae</taxon>
        <taxon>Bursaphelenchus</taxon>
    </lineage>
</organism>
<evidence type="ECO:0000256" key="1">
    <source>
        <dbReference type="SAM" id="MobiDB-lite"/>
    </source>
</evidence>
<feature type="compositionally biased region" description="Basic and acidic residues" evidence="1">
    <location>
        <begin position="106"/>
        <end position="118"/>
    </location>
</feature>
<gene>
    <name evidence="2" type="ORF">BXYJ_LOCUS4214</name>
</gene>
<dbReference type="Proteomes" id="UP000095284">
    <property type="component" value="Unplaced"/>
</dbReference>
<reference evidence="3" key="2">
    <citation type="submission" date="2020-08" db="EMBL/GenBank/DDBJ databases">
        <authorList>
            <person name="Kikuchi T."/>
        </authorList>
    </citation>
    <scope>NUCLEOTIDE SEQUENCE</scope>
    <source>
        <strain evidence="2">Ka4C1</strain>
    </source>
</reference>
<accession>A0A1I7SVN3</accession>
<feature type="compositionally biased region" description="Basic residues" evidence="1">
    <location>
        <begin position="69"/>
        <end position="78"/>
    </location>
</feature>
<dbReference type="OrthoDB" id="10543718at2759"/>
<dbReference type="EMBL" id="CAJFDI010000002">
    <property type="protein sequence ID" value="CAD5215807.1"/>
    <property type="molecule type" value="Genomic_DNA"/>
</dbReference>
<name>A0A1I7SVN3_BURXY</name>
<reference evidence="6" key="1">
    <citation type="submission" date="2016-11" db="UniProtKB">
        <authorList>
            <consortium name="WormBaseParasite"/>
        </authorList>
    </citation>
    <scope>IDENTIFICATION</scope>
</reference>
<evidence type="ECO:0000313" key="6">
    <source>
        <dbReference type="WBParaSite" id="BXY_1711000.1"/>
    </source>
</evidence>
<keyword evidence="5" id="KW-1185">Reference proteome</keyword>
<dbReference type="Proteomes" id="UP000582659">
    <property type="component" value="Unassembled WGS sequence"/>
</dbReference>
<protein>
    <submittedName>
        <fullName evidence="2">(pine wood nematode) hypothetical protein</fullName>
    </submittedName>
</protein>
<dbReference type="EMBL" id="CAJFCV020000002">
    <property type="protein sequence ID" value="CAG9097990.1"/>
    <property type="molecule type" value="Genomic_DNA"/>
</dbReference>
<evidence type="ECO:0000313" key="5">
    <source>
        <dbReference type="Proteomes" id="UP000659654"/>
    </source>
</evidence>
<feature type="region of interest" description="Disordered" evidence="1">
    <location>
        <begin position="62"/>
        <end position="118"/>
    </location>
</feature>
<dbReference type="Proteomes" id="UP000659654">
    <property type="component" value="Unassembled WGS sequence"/>
</dbReference>
<evidence type="ECO:0000313" key="3">
    <source>
        <dbReference type="EMBL" id="CAG9097990.1"/>
    </source>
</evidence>
<sequence>MILEIIFFSGFFSVCYLIDEERRRFGKSRVPILCGIFDQIRVQSVSQTLLSSEGIDKTIDETVSQDQKIRKKGKKRSAGVKSSPCLSASTETLREERTQRNAIVSRKADSNSEKPRNL</sequence>
<evidence type="ECO:0000313" key="4">
    <source>
        <dbReference type="Proteomes" id="UP000095284"/>
    </source>
</evidence>
<dbReference type="WBParaSite" id="BXY_1711000.1">
    <property type="protein sequence ID" value="BXY_1711000.1"/>
    <property type="gene ID" value="BXY_1711000"/>
</dbReference>
<evidence type="ECO:0000313" key="2">
    <source>
        <dbReference type="EMBL" id="CAD5215807.1"/>
    </source>
</evidence>
<dbReference type="AlphaFoldDB" id="A0A1I7SVN3"/>
<proteinExistence type="predicted"/>